<comment type="caution">
    <text evidence="1">The sequence shown here is derived from an EMBL/GenBank/DDBJ whole genome shotgun (WGS) entry which is preliminary data.</text>
</comment>
<evidence type="ECO:0000313" key="1">
    <source>
        <dbReference type="EMBL" id="MBW0561405.1"/>
    </source>
</evidence>
<keyword evidence="2" id="KW-1185">Reference proteome</keyword>
<reference evidence="1" key="1">
    <citation type="submission" date="2021-03" db="EMBL/GenBank/DDBJ databases">
        <title>Draft genome sequence of rust myrtle Austropuccinia psidii MF-1, a brazilian biotype.</title>
        <authorList>
            <person name="Quecine M.C."/>
            <person name="Pachon D.M.R."/>
            <person name="Bonatelli M.L."/>
            <person name="Correr F.H."/>
            <person name="Franceschini L.M."/>
            <person name="Leite T.F."/>
            <person name="Margarido G.R.A."/>
            <person name="Almeida C.A."/>
            <person name="Ferrarezi J.A."/>
            <person name="Labate C.A."/>
        </authorList>
    </citation>
    <scope>NUCLEOTIDE SEQUENCE</scope>
    <source>
        <strain evidence="1">MF-1</strain>
    </source>
</reference>
<name>A0A9Q3JDV6_9BASI</name>
<gene>
    <name evidence="1" type="ORF">O181_101120</name>
</gene>
<accession>A0A9Q3JDV6</accession>
<evidence type="ECO:0000313" key="2">
    <source>
        <dbReference type="Proteomes" id="UP000765509"/>
    </source>
</evidence>
<dbReference type="AlphaFoldDB" id="A0A9Q3JDV6"/>
<proteinExistence type="predicted"/>
<dbReference type="EMBL" id="AVOT02070982">
    <property type="protein sequence ID" value="MBW0561405.1"/>
    <property type="molecule type" value="Genomic_DNA"/>
</dbReference>
<protein>
    <submittedName>
        <fullName evidence="1">Uncharacterized protein</fullName>
    </submittedName>
</protein>
<organism evidence="1 2">
    <name type="scientific">Austropuccinia psidii MF-1</name>
    <dbReference type="NCBI Taxonomy" id="1389203"/>
    <lineage>
        <taxon>Eukaryota</taxon>
        <taxon>Fungi</taxon>
        <taxon>Dikarya</taxon>
        <taxon>Basidiomycota</taxon>
        <taxon>Pucciniomycotina</taxon>
        <taxon>Pucciniomycetes</taxon>
        <taxon>Pucciniales</taxon>
        <taxon>Sphaerophragmiaceae</taxon>
        <taxon>Austropuccinia</taxon>
    </lineage>
</organism>
<sequence length="120" mass="13160">MDGKNTPVTLNIPNSTSSAFLSVEISAMKHLGSFLSVNKVPLAPHHKETQEGTSITSKEILKPTFTGLFDNILQLMIAFSLVQAHAKIDSKTTQKIGKQLVKQGLDLLQAMEKIQDQMRA</sequence>
<dbReference type="Proteomes" id="UP000765509">
    <property type="component" value="Unassembled WGS sequence"/>
</dbReference>